<comment type="subcellular location">
    <subcellularLocation>
        <location evidence="1">Cell membrane</location>
        <topology evidence="1">Multi-pass membrane protein</topology>
    </subcellularLocation>
</comment>
<feature type="domain" description="CN hydrolase" evidence="11">
    <location>
        <begin position="260"/>
        <end position="483"/>
    </location>
</feature>
<dbReference type="InterPro" id="IPR045378">
    <property type="entry name" value="LNT_N"/>
</dbReference>
<evidence type="ECO:0000256" key="9">
    <source>
        <dbReference type="SAM" id="MobiDB-lite"/>
    </source>
</evidence>
<evidence type="ECO:0000256" key="8">
    <source>
        <dbReference type="ARBA" id="ARBA00023315"/>
    </source>
</evidence>
<feature type="transmembrane region" description="Helical" evidence="10">
    <location>
        <begin position="117"/>
        <end position="135"/>
    </location>
</feature>
<dbReference type="Pfam" id="PF20154">
    <property type="entry name" value="LNT_N"/>
    <property type="match status" value="1"/>
</dbReference>
<dbReference type="PANTHER" id="PTHR38686:SF1">
    <property type="entry name" value="APOLIPOPROTEIN N-ACYLTRANSFERASE"/>
    <property type="match status" value="1"/>
</dbReference>
<feature type="transmembrane region" description="Helical" evidence="10">
    <location>
        <begin position="84"/>
        <end position="105"/>
    </location>
</feature>
<feature type="transmembrane region" description="Helical" evidence="10">
    <location>
        <begin position="155"/>
        <end position="181"/>
    </location>
</feature>
<evidence type="ECO:0000256" key="7">
    <source>
        <dbReference type="ARBA" id="ARBA00023136"/>
    </source>
</evidence>
<evidence type="ECO:0000256" key="3">
    <source>
        <dbReference type="ARBA" id="ARBA00022475"/>
    </source>
</evidence>
<evidence type="ECO:0000256" key="6">
    <source>
        <dbReference type="ARBA" id="ARBA00022989"/>
    </source>
</evidence>
<dbReference type="InterPro" id="IPR036526">
    <property type="entry name" value="C-N_Hydrolase_sf"/>
</dbReference>
<gene>
    <name evidence="12" type="ORF">RM540_12245</name>
</gene>
<keyword evidence="6 10" id="KW-1133">Transmembrane helix</keyword>
<dbReference type="SUPFAM" id="SSF56317">
    <property type="entry name" value="Carbon-nitrogen hydrolase"/>
    <property type="match status" value="1"/>
</dbReference>
<sequence length="532" mass="55624">MGRRRPSALPLNSLGWSLAGALALALSLPPLGVYPLAWVGLVPLLVRWSARRPSWAYARELYAVLLAASCCVGFWVLFNPDPGTAALGGATLFLVPVPLTAAFVLSGAVRHRHGLGAGLVALALYVIAAEFLLLQTSVTLPWLLLGHTQVAGLEFIQIADLGGVSLLSLWVLALNGAAFLALPRAGRAGERGVAVAAFATLVAVPVVYGAVRTAQSDVPTGYTRVGVVQPGLSPRAWAEAPAEDRVELLARASDAFLARWRADAAAPDSAAPPDPAPPDPDAVRPDGLRASGYGLLVWPRASLPRPGSAAEAAALFETLDRWAGRRDLSLLAGARLPAGDDGEAASAAVLVRPGAPAATYLQMRRVSFADAAGVTGDRRALLDTGGARVAAAVGFESVFGDHVRRFTRDGADLVVVLARHDLWGRSAGLDQHLLFTRLRAVESRRSVVLSTVSGGSAVIQPGGAVTEVAGWMEPDVASVDVPLFRGQTFYVRHGDWLGRWALGLALALSVAAVAVGRYAPRPAPKRRKLAPA</sequence>
<evidence type="ECO:0000256" key="1">
    <source>
        <dbReference type="ARBA" id="ARBA00004651"/>
    </source>
</evidence>
<proteinExistence type="inferred from homology"/>
<keyword evidence="13" id="KW-1185">Reference proteome</keyword>
<dbReference type="Pfam" id="PF00795">
    <property type="entry name" value="CN_hydrolase"/>
    <property type="match status" value="1"/>
</dbReference>
<keyword evidence="12" id="KW-0378">Hydrolase</keyword>
<evidence type="ECO:0000313" key="12">
    <source>
        <dbReference type="EMBL" id="MDT0632522.1"/>
    </source>
</evidence>
<evidence type="ECO:0000256" key="4">
    <source>
        <dbReference type="ARBA" id="ARBA00022679"/>
    </source>
</evidence>
<evidence type="ECO:0000313" key="13">
    <source>
        <dbReference type="Proteomes" id="UP001267426"/>
    </source>
</evidence>
<evidence type="ECO:0000256" key="10">
    <source>
        <dbReference type="SAM" id="Phobius"/>
    </source>
</evidence>
<dbReference type="InterPro" id="IPR004563">
    <property type="entry name" value="Apolipo_AcylTrfase"/>
</dbReference>
<dbReference type="InterPro" id="IPR003010">
    <property type="entry name" value="C-N_Hydrolase"/>
</dbReference>
<name>A0ABU3BTA7_9BACT</name>
<feature type="region of interest" description="Disordered" evidence="9">
    <location>
        <begin position="266"/>
        <end position="285"/>
    </location>
</feature>
<keyword evidence="3" id="KW-1003">Cell membrane</keyword>
<evidence type="ECO:0000256" key="5">
    <source>
        <dbReference type="ARBA" id="ARBA00022692"/>
    </source>
</evidence>
<dbReference type="GO" id="GO:0016787">
    <property type="term" value="F:hydrolase activity"/>
    <property type="evidence" value="ECO:0007669"/>
    <property type="project" value="UniProtKB-KW"/>
</dbReference>
<keyword evidence="4" id="KW-0808">Transferase</keyword>
<comment type="caution">
    <text evidence="12">The sequence shown here is derived from an EMBL/GenBank/DDBJ whole genome shotgun (WGS) entry which is preliminary data.</text>
</comment>
<reference evidence="12 13" key="1">
    <citation type="submission" date="2023-09" db="EMBL/GenBank/DDBJ databases">
        <authorList>
            <person name="Rey-Velasco X."/>
        </authorList>
    </citation>
    <scope>NUCLEOTIDE SEQUENCE [LARGE SCALE GENOMIC DNA]</scope>
    <source>
        <strain evidence="12 13">F394</strain>
    </source>
</reference>
<dbReference type="RefSeq" id="WP_311664478.1">
    <property type="nucleotide sequence ID" value="NZ_JAVRHT010000030.1"/>
</dbReference>
<dbReference type="Gene3D" id="3.60.110.10">
    <property type="entry name" value="Carbon-nitrogen hydrolase"/>
    <property type="match status" value="1"/>
</dbReference>
<feature type="transmembrane region" description="Helical" evidence="10">
    <location>
        <begin position="193"/>
        <end position="211"/>
    </location>
</feature>
<keyword evidence="7 10" id="KW-0472">Membrane</keyword>
<dbReference type="PANTHER" id="PTHR38686">
    <property type="entry name" value="APOLIPOPROTEIN N-ACYLTRANSFERASE"/>
    <property type="match status" value="1"/>
</dbReference>
<dbReference type="EMBL" id="JAVRHT010000030">
    <property type="protein sequence ID" value="MDT0632522.1"/>
    <property type="molecule type" value="Genomic_DNA"/>
</dbReference>
<keyword evidence="5 10" id="KW-0812">Transmembrane</keyword>
<evidence type="ECO:0000259" key="11">
    <source>
        <dbReference type="PROSITE" id="PS50263"/>
    </source>
</evidence>
<accession>A0ABU3BTA7</accession>
<protein>
    <submittedName>
        <fullName evidence="12">Nitrilase-related carbon-nitrogen hydrolase</fullName>
    </submittedName>
</protein>
<comment type="similarity">
    <text evidence="2">Belongs to the CN hydrolase family. Apolipoprotein N-acyltransferase subfamily.</text>
</comment>
<feature type="transmembrane region" description="Helical" evidence="10">
    <location>
        <begin position="61"/>
        <end position="78"/>
    </location>
</feature>
<keyword evidence="8" id="KW-0012">Acyltransferase</keyword>
<feature type="compositionally biased region" description="Pro residues" evidence="9">
    <location>
        <begin position="270"/>
        <end position="280"/>
    </location>
</feature>
<dbReference type="Proteomes" id="UP001267426">
    <property type="component" value="Unassembled WGS sequence"/>
</dbReference>
<organism evidence="12 13">
    <name type="scientific">Rubrivirga litoralis</name>
    <dbReference type="NCBI Taxonomy" id="3075598"/>
    <lineage>
        <taxon>Bacteria</taxon>
        <taxon>Pseudomonadati</taxon>
        <taxon>Rhodothermota</taxon>
        <taxon>Rhodothermia</taxon>
        <taxon>Rhodothermales</taxon>
        <taxon>Rubricoccaceae</taxon>
        <taxon>Rubrivirga</taxon>
    </lineage>
</organism>
<dbReference type="PROSITE" id="PS50263">
    <property type="entry name" value="CN_HYDROLASE"/>
    <property type="match status" value="1"/>
</dbReference>
<feature type="transmembrane region" description="Helical" evidence="10">
    <location>
        <begin position="500"/>
        <end position="519"/>
    </location>
</feature>
<evidence type="ECO:0000256" key="2">
    <source>
        <dbReference type="ARBA" id="ARBA00010065"/>
    </source>
</evidence>